<sequence>MATTSTCTWELRTQSNHRATEFCRVIPHAQVNATQLAARTLLLRQLFSSIVPSLPVGEQRVSRDATPLHLHLHAARDAIRANNDRYYYRCRVHRSIKPATVPPIPLARNRSKQTPTYQLAYHISTRAAGRHLPHYLGNFVARPHTATIRFTAHLHRLFSSSVPSARCLTAVQSITVRKTAEPSRVVLR</sequence>
<keyword evidence="2" id="KW-1185">Reference proteome</keyword>
<protein>
    <submittedName>
        <fullName evidence="1">Uncharacterized protein</fullName>
    </submittedName>
</protein>
<evidence type="ECO:0000313" key="2">
    <source>
        <dbReference type="Proteomes" id="UP000799757"/>
    </source>
</evidence>
<dbReference type="AlphaFoldDB" id="A0A6A6WQP2"/>
<organism evidence="1 2">
    <name type="scientific">Melanomma pulvis-pyrius CBS 109.77</name>
    <dbReference type="NCBI Taxonomy" id="1314802"/>
    <lineage>
        <taxon>Eukaryota</taxon>
        <taxon>Fungi</taxon>
        <taxon>Dikarya</taxon>
        <taxon>Ascomycota</taxon>
        <taxon>Pezizomycotina</taxon>
        <taxon>Dothideomycetes</taxon>
        <taxon>Pleosporomycetidae</taxon>
        <taxon>Pleosporales</taxon>
        <taxon>Melanommataceae</taxon>
        <taxon>Melanomma</taxon>
    </lineage>
</organism>
<reference evidence="1" key="1">
    <citation type="journal article" date="2020" name="Stud. Mycol.">
        <title>101 Dothideomycetes genomes: a test case for predicting lifestyles and emergence of pathogens.</title>
        <authorList>
            <person name="Haridas S."/>
            <person name="Albert R."/>
            <person name="Binder M."/>
            <person name="Bloem J."/>
            <person name="Labutti K."/>
            <person name="Salamov A."/>
            <person name="Andreopoulos B."/>
            <person name="Baker S."/>
            <person name="Barry K."/>
            <person name="Bills G."/>
            <person name="Bluhm B."/>
            <person name="Cannon C."/>
            <person name="Castanera R."/>
            <person name="Culley D."/>
            <person name="Daum C."/>
            <person name="Ezra D."/>
            <person name="Gonzalez J."/>
            <person name="Henrissat B."/>
            <person name="Kuo A."/>
            <person name="Liang C."/>
            <person name="Lipzen A."/>
            <person name="Lutzoni F."/>
            <person name="Magnuson J."/>
            <person name="Mondo S."/>
            <person name="Nolan M."/>
            <person name="Ohm R."/>
            <person name="Pangilinan J."/>
            <person name="Park H.-J."/>
            <person name="Ramirez L."/>
            <person name="Alfaro M."/>
            <person name="Sun H."/>
            <person name="Tritt A."/>
            <person name="Yoshinaga Y."/>
            <person name="Zwiers L.-H."/>
            <person name="Turgeon B."/>
            <person name="Goodwin S."/>
            <person name="Spatafora J."/>
            <person name="Crous P."/>
            <person name="Grigoriev I."/>
        </authorList>
    </citation>
    <scope>NUCLEOTIDE SEQUENCE</scope>
    <source>
        <strain evidence="1">CBS 109.77</strain>
    </source>
</reference>
<dbReference type="EMBL" id="MU002537">
    <property type="protein sequence ID" value="KAF2786147.1"/>
    <property type="molecule type" value="Genomic_DNA"/>
</dbReference>
<name>A0A6A6WQP2_9PLEO</name>
<gene>
    <name evidence="1" type="ORF">K505DRAFT_153256</name>
</gene>
<proteinExistence type="predicted"/>
<dbReference type="Proteomes" id="UP000799757">
    <property type="component" value="Unassembled WGS sequence"/>
</dbReference>
<evidence type="ECO:0000313" key="1">
    <source>
        <dbReference type="EMBL" id="KAF2786147.1"/>
    </source>
</evidence>
<accession>A0A6A6WQP2</accession>